<evidence type="ECO:0000313" key="2">
    <source>
        <dbReference type="Proteomes" id="UP000178820"/>
    </source>
</evidence>
<reference evidence="1 2" key="1">
    <citation type="journal article" date="2016" name="Nat. Commun.">
        <title>Thousands of microbial genomes shed light on interconnected biogeochemical processes in an aquifer system.</title>
        <authorList>
            <person name="Anantharaman K."/>
            <person name="Brown C.T."/>
            <person name="Hug L.A."/>
            <person name="Sharon I."/>
            <person name="Castelle C.J."/>
            <person name="Probst A.J."/>
            <person name="Thomas B.C."/>
            <person name="Singh A."/>
            <person name="Wilkins M.J."/>
            <person name="Karaoz U."/>
            <person name="Brodie E.L."/>
            <person name="Williams K.H."/>
            <person name="Hubbard S.S."/>
            <person name="Banfield J.F."/>
        </authorList>
    </citation>
    <scope>NUCLEOTIDE SEQUENCE [LARGE SCALE GENOMIC DNA]</scope>
</reference>
<proteinExistence type="predicted"/>
<sequence length="133" mass="15309">MFQFENVEFPLQGDGVCVSRVWHGARQCKNLAICWKLRVSDTTPIVSWVKMCSVRTISREDQKKETVMNKVSCNFCGNAKKYALEELTSRTHLGRKVLQCPICRTHLFIEEGGELRKTSMTTLESKDDTRSFE</sequence>
<protein>
    <submittedName>
        <fullName evidence="1">Uncharacterized protein</fullName>
    </submittedName>
</protein>
<evidence type="ECO:0000313" key="1">
    <source>
        <dbReference type="EMBL" id="OGZ68674.1"/>
    </source>
</evidence>
<dbReference type="Proteomes" id="UP000178820">
    <property type="component" value="Unassembled WGS sequence"/>
</dbReference>
<dbReference type="EMBL" id="MHOT01000019">
    <property type="protein sequence ID" value="OGZ68674.1"/>
    <property type="molecule type" value="Genomic_DNA"/>
</dbReference>
<comment type="caution">
    <text evidence="1">The sequence shown here is derived from an EMBL/GenBank/DDBJ whole genome shotgun (WGS) entry which is preliminary data.</text>
</comment>
<name>A0A1G2I1H7_9BACT</name>
<dbReference type="AlphaFoldDB" id="A0A1G2I1H7"/>
<accession>A0A1G2I1H7</accession>
<gene>
    <name evidence="1" type="ORF">A3D44_04140</name>
</gene>
<organism evidence="1 2">
    <name type="scientific">Candidatus Staskawiczbacteria bacterium RIFCSPHIGHO2_02_FULL_42_22</name>
    <dbReference type="NCBI Taxonomy" id="1802207"/>
    <lineage>
        <taxon>Bacteria</taxon>
        <taxon>Candidatus Staskawicziibacteriota</taxon>
    </lineage>
</organism>